<comment type="caution">
    <text evidence="2">The sequence shown here is derived from an EMBL/GenBank/DDBJ whole genome shotgun (WGS) entry which is preliminary data.</text>
</comment>
<feature type="compositionally biased region" description="Basic and acidic residues" evidence="1">
    <location>
        <begin position="436"/>
        <end position="454"/>
    </location>
</feature>
<protein>
    <submittedName>
        <fullName evidence="2">Uncharacterized protein</fullName>
    </submittedName>
</protein>
<name>A0A934VUY4_9BACT</name>
<dbReference type="AlphaFoldDB" id="A0A934VUY4"/>
<sequence length="454" mass="52496">MKWDNYRWVEISRSELLSFIFSRDRSHRTSSPPKSRRLLAGFEGYHSNSEERPEVLVIEDEDAEDLMAWLYAFAADFMPLSMHFQVVLASDFDAIMRTDSFSNPIFEPVWASMILGEFMMRGRGSKVLKDFYISWIETSCSYSLLAALQVYGDNKLIYDTFIGRLRRLKANEQLGFPELRLETLEVAWKVCIDLPDRAYQFEREDEFLFVQRLFHLLESSANRQFSHEFLDLLYSSYFKSDSVERRLTGFDQVVRKCSDQNLSDQTEVGFYLGAAAFLVGRGTSHLGLIDRPASSFPSAYLWFSILAGLCGKNSWDPRWFELIRRITPFLRSKRLEGDKPADLCWVEFSAMERSRESLSFAKDIVRIFPSSLVLELIPNVHFQIRLARESADSERSTTGGSPTKGSNRELILQIESLLKRLTKGLDTQSSQIPEQPELKLITEEKSNRKKRSSD</sequence>
<gene>
    <name evidence="2" type="ORF">JIN85_01075</name>
</gene>
<dbReference type="Proteomes" id="UP000603141">
    <property type="component" value="Unassembled WGS sequence"/>
</dbReference>
<feature type="region of interest" description="Disordered" evidence="1">
    <location>
        <begin position="425"/>
        <end position="454"/>
    </location>
</feature>
<evidence type="ECO:0000256" key="1">
    <source>
        <dbReference type="SAM" id="MobiDB-lite"/>
    </source>
</evidence>
<reference evidence="2" key="1">
    <citation type="submission" date="2021-01" db="EMBL/GenBank/DDBJ databases">
        <title>Modified the classification status of verrucomicrobia.</title>
        <authorList>
            <person name="Feng X."/>
        </authorList>
    </citation>
    <scope>NUCLEOTIDE SEQUENCE</scope>
    <source>
        <strain evidence="2">KCTC 22041</strain>
    </source>
</reference>
<dbReference type="RefSeq" id="WP_200266709.1">
    <property type="nucleotide sequence ID" value="NZ_JAENIJ010000001.1"/>
</dbReference>
<accession>A0A934VUY4</accession>
<organism evidence="2 3">
    <name type="scientific">Luteolibacter pohnpeiensis</name>
    <dbReference type="NCBI Taxonomy" id="454153"/>
    <lineage>
        <taxon>Bacteria</taxon>
        <taxon>Pseudomonadati</taxon>
        <taxon>Verrucomicrobiota</taxon>
        <taxon>Verrucomicrobiia</taxon>
        <taxon>Verrucomicrobiales</taxon>
        <taxon>Verrucomicrobiaceae</taxon>
        <taxon>Luteolibacter</taxon>
    </lineage>
</organism>
<proteinExistence type="predicted"/>
<evidence type="ECO:0000313" key="3">
    <source>
        <dbReference type="Proteomes" id="UP000603141"/>
    </source>
</evidence>
<evidence type="ECO:0000313" key="2">
    <source>
        <dbReference type="EMBL" id="MBK1880984.1"/>
    </source>
</evidence>
<dbReference type="EMBL" id="JAENIJ010000001">
    <property type="protein sequence ID" value="MBK1880984.1"/>
    <property type="molecule type" value="Genomic_DNA"/>
</dbReference>
<keyword evidence="3" id="KW-1185">Reference proteome</keyword>